<proteinExistence type="predicted"/>
<dbReference type="InterPro" id="IPR002711">
    <property type="entry name" value="HNH"/>
</dbReference>
<dbReference type="AlphaFoldDB" id="A0A857LIQ7"/>
<dbReference type="EMBL" id="CP045810">
    <property type="protein sequence ID" value="QHN37994.1"/>
    <property type="molecule type" value="Genomic_DNA"/>
</dbReference>
<evidence type="ECO:0000313" key="1">
    <source>
        <dbReference type="EMBL" id="QHN37994.1"/>
    </source>
</evidence>
<dbReference type="Gene3D" id="1.10.30.50">
    <property type="match status" value="1"/>
</dbReference>
<organism evidence="1">
    <name type="scientific">Gordonia amarae</name>
    <dbReference type="NCBI Taxonomy" id="36821"/>
    <lineage>
        <taxon>Bacteria</taxon>
        <taxon>Bacillati</taxon>
        <taxon>Actinomycetota</taxon>
        <taxon>Actinomycetes</taxon>
        <taxon>Mycobacteriales</taxon>
        <taxon>Gordoniaceae</taxon>
        <taxon>Gordonia</taxon>
    </lineage>
</organism>
<reference evidence="1" key="1">
    <citation type="journal article" date="2021" name="Nat. Microbiol.">
        <title>Cocultivation of an ultrasmall environmental parasitic bacterium with lytic ability against bacteria associated with wastewater foams.</title>
        <authorList>
            <person name="Batinovic S."/>
            <person name="Rose J.J.A."/>
            <person name="Ratcliffe J."/>
            <person name="Seviour R.J."/>
            <person name="Petrovski S."/>
        </authorList>
    </citation>
    <scope>NUCLEOTIDE SEQUENCE</scope>
    <source>
        <strain evidence="1">CON44</strain>
    </source>
</reference>
<dbReference type="SMART" id="SM00507">
    <property type="entry name" value="HNHc"/>
    <property type="match status" value="1"/>
</dbReference>
<name>A0A857LIQ7_9ACTN</name>
<dbReference type="GO" id="GO:0003676">
    <property type="term" value="F:nucleic acid binding"/>
    <property type="evidence" value="ECO:0007669"/>
    <property type="project" value="InterPro"/>
</dbReference>
<gene>
    <name evidence="1" type="ORF">GII30_01260</name>
</gene>
<dbReference type="Pfam" id="PF01844">
    <property type="entry name" value="HNH"/>
    <property type="match status" value="1"/>
</dbReference>
<dbReference type="RefSeq" id="WP_005189137.1">
    <property type="nucleotide sequence ID" value="NZ_CP045804.1"/>
</dbReference>
<keyword evidence="1" id="KW-0378">Hydrolase</keyword>
<sequence>MPPPSDDPLTLGQRLVAVLEGGQRVATYKLAVMVALLDLAVENVPEDPDAPVSINLDTLADRVMEGYWRQLRPLDGHDLRQSNDGRGVVFTQITRLREAVTSPRSREVPLDTAALLAPDVYADARLTIKKNLVRYPLKLLQRVGSGSYDCFLYDDSWLGTDSTRVIDAHGNSIELFPGVCHTLARLAPLVKPAFQLAWVEDVRRMNKNLLDDGPDLAHHLFGSDRISLTRPGIALADTFGNACFYCDTTLRSGRHVDHVLPWSRVGIDGLTNLVLSCPACNSSKSDILPATDLVTRALDRGRTTLDDLAESINWPSQFDRVRSAAHGLYLTQPPTTPVWLGAKSISPLGTVDIVWR</sequence>
<dbReference type="InterPro" id="IPR003615">
    <property type="entry name" value="HNH_nuc"/>
</dbReference>
<dbReference type="GO" id="GO:0004519">
    <property type="term" value="F:endonuclease activity"/>
    <property type="evidence" value="ECO:0007669"/>
    <property type="project" value="UniProtKB-KW"/>
</dbReference>
<keyword evidence="1" id="KW-0540">Nuclease</keyword>
<keyword evidence="1" id="KW-0255">Endonuclease</keyword>
<dbReference type="GO" id="GO:0008270">
    <property type="term" value="F:zinc ion binding"/>
    <property type="evidence" value="ECO:0007669"/>
    <property type="project" value="InterPro"/>
</dbReference>
<accession>A0A857LIQ7</accession>
<dbReference type="CDD" id="cd00085">
    <property type="entry name" value="HNHc"/>
    <property type="match status" value="1"/>
</dbReference>
<protein>
    <submittedName>
        <fullName evidence="1">HNH endonuclease</fullName>
    </submittedName>
</protein>